<feature type="region of interest" description="Disordered" evidence="6">
    <location>
        <begin position="1016"/>
        <end position="1185"/>
    </location>
</feature>
<evidence type="ECO:0000256" key="6">
    <source>
        <dbReference type="SAM" id="MobiDB-lite"/>
    </source>
</evidence>
<comment type="caution">
    <text evidence="8">The sequence shown here is derived from an EMBL/GenBank/DDBJ whole genome shotgun (WGS) entry which is preliminary data.</text>
</comment>
<evidence type="ECO:0000256" key="5">
    <source>
        <dbReference type="ARBA" id="ARBA00022892"/>
    </source>
</evidence>
<reference evidence="8" key="2">
    <citation type="journal article" date="2023" name="Science">
        <title>Genomic signatures of disease resistance in endangered staghorn corals.</title>
        <authorList>
            <person name="Vollmer S.V."/>
            <person name="Selwyn J.D."/>
            <person name="Despard B.A."/>
            <person name="Roesel C.L."/>
        </authorList>
    </citation>
    <scope>NUCLEOTIDE SEQUENCE</scope>
    <source>
        <strain evidence="8">K2</strain>
    </source>
</reference>
<name>A0AAD9QRC1_ACRCE</name>
<feature type="compositionally biased region" description="Basic and acidic residues" evidence="6">
    <location>
        <begin position="1199"/>
        <end position="1221"/>
    </location>
</feature>
<evidence type="ECO:0000313" key="8">
    <source>
        <dbReference type="EMBL" id="KAK2565944.1"/>
    </source>
</evidence>
<evidence type="ECO:0000256" key="2">
    <source>
        <dbReference type="ARBA" id="ARBA00005927"/>
    </source>
</evidence>
<feature type="compositionally biased region" description="Basic and acidic residues" evidence="6">
    <location>
        <begin position="2009"/>
        <end position="2042"/>
    </location>
</feature>
<feature type="compositionally biased region" description="Low complexity" evidence="6">
    <location>
        <begin position="1053"/>
        <end position="1065"/>
    </location>
</feature>
<proteinExistence type="inferred from homology"/>
<feature type="compositionally biased region" description="Polar residues" evidence="6">
    <location>
        <begin position="112"/>
        <end position="124"/>
    </location>
</feature>
<feature type="region of interest" description="Disordered" evidence="6">
    <location>
        <begin position="69"/>
        <end position="201"/>
    </location>
</feature>
<feature type="domain" description="Sec16 Sec23-binding" evidence="7">
    <location>
        <begin position="1513"/>
        <end position="1749"/>
    </location>
</feature>
<dbReference type="GO" id="GO:0016192">
    <property type="term" value="P:vesicle-mediated transport"/>
    <property type="evidence" value="ECO:0007669"/>
    <property type="project" value="UniProtKB-KW"/>
</dbReference>
<keyword evidence="3" id="KW-0813">Transport</keyword>
<dbReference type="PANTHER" id="PTHR13402">
    <property type="entry name" value="RGPR-RELATED"/>
    <property type="match status" value="1"/>
</dbReference>
<feature type="compositionally biased region" description="Polar residues" evidence="6">
    <location>
        <begin position="392"/>
        <end position="406"/>
    </location>
</feature>
<feature type="compositionally biased region" description="Polar residues" evidence="6">
    <location>
        <begin position="432"/>
        <end position="448"/>
    </location>
</feature>
<keyword evidence="4" id="KW-0256">Endoplasmic reticulum</keyword>
<dbReference type="InterPro" id="IPR024298">
    <property type="entry name" value="Sec16_Sec23-bd"/>
</dbReference>
<gene>
    <name evidence="8" type="ORF">P5673_010250</name>
</gene>
<dbReference type="GO" id="GO:0012507">
    <property type="term" value="C:ER to Golgi transport vesicle membrane"/>
    <property type="evidence" value="ECO:0007669"/>
    <property type="project" value="TreeGrafter"/>
</dbReference>
<feature type="region of interest" description="Disordered" evidence="6">
    <location>
        <begin position="2268"/>
        <end position="2354"/>
    </location>
</feature>
<feature type="region of interest" description="Disordered" evidence="6">
    <location>
        <begin position="1199"/>
        <end position="1248"/>
    </location>
</feature>
<evidence type="ECO:0000256" key="3">
    <source>
        <dbReference type="ARBA" id="ARBA00022448"/>
    </source>
</evidence>
<dbReference type="CDD" id="cd09233">
    <property type="entry name" value="ACE1-Sec16-like"/>
    <property type="match status" value="1"/>
</dbReference>
<feature type="region of interest" description="Disordered" evidence="6">
    <location>
        <begin position="383"/>
        <end position="469"/>
    </location>
</feature>
<organism evidence="8 9">
    <name type="scientific">Acropora cervicornis</name>
    <name type="common">Staghorn coral</name>
    <dbReference type="NCBI Taxonomy" id="6130"/>
    <lineage>
        <taxon>Eukaryota</taxon>
        <taxon>Metazoa</taxon>
        <taxon>Cnidaria</taxon>
        <taxon>Anthozoa</taxon>
        <taxon>Hexacorallia</taxon>
        <taxon>Scleractinia</taxon>
        <taxon>Astrocoeniina</taxon>
        <taxon>Acroporidae</taxon>
        <taxon>Acropora</taxon>
    </lineage>
</organism>
<comment type="subcellular location">
    <subcellularLocation>
        <location evidence="1">Endoplasmic reticulum</location>
    </subcellularLocation>
</comment>
<evidence type="ECO:0000259" key="7">
    <source>
        <dbReference type="Pfam" id="PF12931"/>
    </source>
</evidence>
<feature type="region of interest" description="Disordered" evidence="6">
    <location>
        <begin position="15"/>
        <end position="42"/>
    </location>
</feature>
<reference evidence="8" key="1">
    <citation type="journal article" date="2023" name="G3 (Bethesda)">
        <title>Whole genome assembly and annotation of the endangered Caribbean coral Acropora cervicornis.</title>
        <authorList>
            <person name="Selwyn J.D."/>
            <person name="Vollmer S.V."/>
        </authorList>
    </citation>
    <scope>NUCLEOTIDE SEQUENCE</scope>
    <source>
        <strain evidence="8">K2</strain>
    </source>
</reference>
<dbReference type="EMBL" id="JARQWQ010000018">
    <property type="protein sequence ID" value="KAK2565944.1"/>
    <property type="molecule type" value="Genomic_DNA"/>
</dbReference>
<protein>
    <submittedName>
        <fullName evidence="8">Protein transport protein Sec16A</fullName>
    </submittedName>
</protein>
<evidence type="ECO:0000256" key="4">
    <source>
        <dbReference type="ARBA" id="ARBA00022824"/>
    </source>
</evidence>
<feature type="region of interest" description="Disordered" evidence="6">
    <location>
        <begin position="2084"/>
        <end position="2172"/>
    </location>
</feature>
<evidence type="ECO:0000256" key="1">
    <source>
        <dbReference type="ARBA" id="ARBA00004240"/>
    </source>
</evidence>
<feature type="compositionally biased region" description="Polar residues" evidence="6">
    <location>
        <begin position="707"/>
        <end position="722"/>
    </location>
</feature>
<feature type="compositionally biased region" description="Basic residues" evidence="6">
    <location>
        <begin position="2344"/>
        <end position="2354"/>
    </location>
</feature>
<feature type="compositionally biased region" description="Pro residues" evidence="6">
    <location>
        <begin position="1941"/>
        <end position="1984"/>
    </location>
</feature>
<dbReference type="PANTHER" id="PTHR13402:SF6">
    <property type="entry name" value="SECRETORY 16, ISOFORM I"/>
    <property type="match status" value="1"/>
</dbReference>
<feature type="compositionally biased region" description="Polar residues" evidence="6">
    <location>
        <begin position="983"/>
        <end position="994"/>
    </location>
</feature>
<keyword evidence="9" id="KW-1185">Reference proteome</keyword>
<dbReference type="GO" id="GO:0007030">
    <property type="term" value="P:Golgi organization"/>
    <property type="evidence" value="ECO:0007669"/>
    <property type="project" value="TreeGrafter"/>
</dbReference>
<dbReference type="GO" id="GO:0070973">
    <property type="term" value="P:protein localization to endoplasmic reticulum exit site"/>
    <property type="evidence" value="ECO:0007669"/>
    <property type="project" value="TreeGrafter"/>
</dbReference>
<feature type="region of interest" description="Disordered" evidence="6">
    <location>
        <begin position="1873"/>
        <end position="2050"/>
    </location>
</feature>
<feature type="compositionally biased region" description="Polar residues" evidence="6">
    <location>
        <begin position="16"/>
        <end position="42"/>
    </location>
</feature>
<feature type="compositionally biased region" description="Basic and acidic residues" evidence="6">
    <location>
        <begin position="1103"/>
        <end position="1185"/>
    </location>
</feature>
<dbReference type="Gene3D" id="1.25.40.1030">
    <property type="match status" value="1"/>
</dbReference>
<dbReference type="GO" id="GO:0070971">
    <property type="term" value="C:endoplasmic reticulum exit site"/>
    <property type="evidence" value="ECO:0007669"/>
    <property type="project" value="TreeGrafter"/>
</dbReference>
<evidence type="ECO:0000313" key="9">
    <source>
        <dbReference type="Proteomes" id="UP001249851"/>
    </source>
</evidence>
<dbReference type="Pfam" id="PF12931">
    <property type="entry name" value="TPR_Sec16"/>
    <property type="match status" value="1"/>
</dbReference>
<keyword evidence="5" id="KW-0931">ER-Golgi transport</keyword>
<sequence>MAHNPAIFNASAFFGDQNSPKGHQDAFWNQSPGSVNNSRGTFDNNVPVDPFMSNTQEYLDGWEAWPDDNFMNNPQVESEGSSSSVEAAHESGAWVELESETSYAHPPHRNSGLHNNYRPTTPAQQIGPMSGTTQPELLPPPTQPFAEKSYHTNDGFPASAPSEPIYNTYQQPGPTVVPNDREPTEASLPDVHQSSQMINGHGYNLPNVGHQDSFGPTTHQQFDPPSFLNFRAPSGPSQPEQLQPTQMINGDAFNMSGVIPQATCEPVATSQQQLPPVELDCRAPVEASQSINDDAYNLPIVEHQAAHEPTAFHQQFSPPVEPGNRASFEASQSQSFNGDGYNLPSVGHLGAEEPTATVHQQFVPPVVPDRRASFEASMPEVWQPSPVIQGDGFNQPTVGHQGTQEPTVKPHQQFDPPVVSDYMASFEGTKPEVQQSSPMIQGDGSSLPTVGHQGLQEPTAGPHQQFDSSVVSDYRASFQASVSEAPQSSPVIHRDGFDLPTEGHQGVHPPASAHHQQFGPPFVPDQRICFEASLPEVQQSSQIVYGGQPSVENQTATEPATLFSTDYKATKSDNFFGSEEMMQNSTWASLNKETIPPPQTGLLAIGTVEASASQKTAIIPKTGAESVSVLFTPQPEDAPAPTPKTELSLPVTSSELVQQSPMLGAVVRNPPVFYRTQPVLETNKVPVQKREDTLDGNHFLYQDEPSDSSSTSLHQAPSTSSEPLEVRELLEPDSPRDERQVAFLQKQLAGKAPTSSPHTSLWMNANTMLPSPCVLAPAANLPSIAAAERRGSGQAIPSVKQNEQPDCKEMLPVAPIDATKSRLNECVGPETPDQSDLKTDVTACSLEIFTPTPVENRFDAMTAKLPPATVKTQQPPLDVRSEQGNNGQQDLGSVMAGSMIIPNQALPPTTQKLAVSNANDIHQTMNVVLNPGNGEQQFTGPLNKKIVHSNSDGNNTAPRLMVERPFHDTTAKQNISEIPPPSNVQGISQVSQSPPVGPVAVQQLDKSSLSLASLLQGGNKQVKQKPSQPSVQVTSQMSSNVNPYPASNPPNPSNSTNLSNPLNSSIASSLPSVPVSNVDQTQDLSGHTSHDSQLAGENQSFDSFERTETPDYSSDRDHGKTEGMDHSRDRHYGERHNHPRDADHSRYLDRRDSCYSDDERNSYDGQSRRDPYYEQERDLDRRHYGRRDYDRKRGYDHREDDYYRDHDRGMYDDRGHSRRDSFGSQDSRYGYGYSSRQGRGGYDDRRSSREDLYRASFHSAYNTSPPGRHSPSAYDYSVYGAHQYGYPAYGDQQSVDMYQYQYLMYLYQFHPQHYEQYCAQLGYFNMGYSPEQMAQYYGGMYNTSGYDVPQEPAKETTPAQPERFTPLLYRTQHPIVKFSGGRLISILGGNDTETPKCTIAAVQMAFSAEEVEGIKIFPGPLSSRYSSRTEVITFCEKRITGIELSGDGIVRSLMWKVLASLVKHNGAFVASELAEIIMENWRSCNNTAEHEFLSPDSTSQTDGETHKHIQLYREMLLAGATKDAMEHCMHNGLWGHAMMLASKMDKKVTNDVTTRFMKTMTDFDPIRTVYDHLSGRQPVALLTTDDWQRNLAAMVANPPRQHPKCVKKNMTCLGDTLLADKKVWEAHLCFLLAGEQFGFPSLEKTKMGMIGIDHKTTPITGRYLPLENLQMMEVYEYAISLSNEEHHIPVMQSYKCIHLNKLSESGFKEEALQYAEVVGQTVIKHPTSVNSVVVKNVREAIDRLNPRTEDAAEMIEMLDKVLEIQNRSPGVLLSLSVIGVKESRHFITFTAEVMVRFDNKDERTLRGSYLSANLEISLVAMAPLRRFKLCNSPSQISGSVTESESEVEEPLAESSASYFSGYEHLSNLPKHQPEVAEDVKPQSSFAEPVMNSAPARQETMTSDIRQESLTDRTVASRESWSEEMEDQAAQLDFKSAMPTHAPVPPPQAPQHPPQAPLPPPQTPQHPPLAPIPPPQPTFFSPGPPFKQVESQQAEKVEEQYVNQWTGGARFDDLQKAEPILPKEPEPTKKTEEKPVKKNEPKRGSPIGGWLSGFLSKVMPRGPNEMILPDDSKKTIYYDENLKRWVNTEEDEQDKAPPPPPPSDLQLGGGRPPMMSAGNATSAGATTQGLNGPVSTPFSPPAAAAPGFPGPVDNRQTPVAVPAPPSKFSRKAFGGGRLGKKYVDVLNPSGQSSSGSAMLPSSFLPTFPGPVTEFNPAQMFVPAPVPGNLAFLKMKTSARKTRVQFLRTFRADMLGSTWVLVDNTNDTFSSAEPVVANPGSRPSTPLEDGSDQHSQHSRSSSVSLTSAEVRSYMMQQVPEPPPQNMAPVFYDPAAFSQPRGLGTPRKSRYPGPARK</sequence>
<feature type="compositionally biased region" description="Polar residues" evidence="6">
    <location>
        <begin position="1016"/>
        <end position="1037"/>
    </location>
</feature>
<feature type="compositionally biased region" description="Low complexity" evidence="6">
    <location>
        <begin position="2115"/>
        <end position="2151"/>
    </location>
</feature>
<feature type="compositionally biased region" description="Low complexity" evidence="6">
    <location>
        <begin position="76"/>
        <end position="93"/>
    </location>
</feature>
<feature type="region of interest" description="Disordered" evidence="6">
    <location>
        <begin position="698"/>
        <end position="726"/>
    </location>
</feature>
<accession>A0AAD9QRC1</accession>
<feature type="region of interest" description="Disordered" evidence="6">
    <location>
        <begin position="973"/>
        <end position="998"/>
    </location>
</feature>
<feature type="compositionally biased region" description="Polar residues" evidence="6">
    <location>
        <begin position="1066"/>
        <end position="1102"/>
    </location>
</feature>
<dbReference type="Proteomes" id="UP001249851">
    <property type="component" value="Unassembled WGS sequence"/>
</dbReference>
<feature type="compositionally biased region" description="Low complexity" evidence="6">
    <location>
        <begin position="1223"/>
        <end position="1237"/>
    </location>
</feature>
<comment type="similarity">
    <text evidence="2">Belongs to the SEC16 family.</text>
</comment>
<feature type="compositionally biased region" description="Low complexity" evidence="6">
    <location>
        <begin position="2296"/>
        <end position="2310"/>
    </location>
</feature>